<accession>A0A919A1J6</accession>
<dbReference type="InterPro" id="IPR036366">
    <property type="entry name" value="PGBDSf"/>
</dbReference>
<organism evidence="4 5">
    <name type="scientific">Streptomyces longispororuber</name>
    <dbReference type="NCBI Taxonomy" id="68230"/>
    <lineage>
        <taxon>Bacteria</taxon>
        <taxon>Bacillati</taxon>
        <taxon>Actinomycetota</taxon>
        <taxon>Actinomycetes</taxon>
        <taxon>Kitasatosporales</taxon>
        <taxon>Streptomycetaceae</taxon>
        <taxon>Streptomyces</taxon>
    </lineage>
</organism>
<dbReference type="InterPro" id="IPR002477">
    <property type="entry name" value="Peptidoglycan-bd-like"/>
</dbReference>
<evidence type="ECO:0000313" key="5">
    <source>
        <dbReference type="Proteomes" id="UP000608024"/>
    </source>
</evidence>
<feature type="region of interest" description="Disordered" evidence="1">
    <location>
        <begin position="1"/>
        <end position="23"/>
    </location>
</feature>
<dbReference type="Gene3D" id="1.10.101.10">
    <property type="entry name" value="PGBD-like superfamily/PGBD"/>
    <property type="match status" value="1"/>
</dbReference>
<dbReference type="SUPFAM" id="SSF47090">
    <property type="entry name" value="PGBD-like"/>
    <property type="match status" value="1"/>
</dbReference>
<protein>
    <recommendedName>
        <fullName evidence="3">Peptidoglycan binding-like domain-containing protein</fullName>
    </recommendedName>
</protein>
<proteinExistence type="predicted"/>
<dbReference type="InterPro" id="IPR036365">
    <property type="entry name" value="PGBD-like_sf"/>
</dbReference>
<dbReference type="Proteomes" id="UP000608024">
    <property type="component" value="Unassembled WGS sequence"/>
</dbReference>
<dbReference type="Pfam" id="PF01471">
    <property type="entry name" value="PG_binding_1"/>
    <property type="match status" value="1"/>
</dbReference>
<dbReference type="EMBL" id="BNBT01000121">
    <property type="protein sequence ID" value="GHE82059.1"/>
    <property type="molecule type" value="Genomic_DNA"/>
</dbReference>
<feature type="signal peptide" evidence="2">
    <location>
        <begin position="1"/>
        <end position="46"/>
    </location>
</feature>
<reference evidence="4" key="1">
    <citation type="journal article" date="2014" name="Int. J. Syst. Evol. Microbiol.">
        <title>Complete genome sequence of Corynebacterium casei LMG S-19264T (=DSM 44701T), isolated from a smear-ripened cheese.</title>
        <authorList>
            <consortium name="US DOE Joint Genome Institute (JGI-PGF)"/>
            <person name="Walter F."/>
            <person name="Albersmeier A."/>
            <person name="Kalinowski J."/>
            <person name="Ruckert C."/>
        </authorList>
    </citation>
    <scope>NUCLEOTIDE SEQUENCE</scope>
    <source>
        <strain evidence="4">JCM 4784</strain>
    </source>
</reference>
<evidence type="ECO:0000259" key="3">
    <source>
        <dbReference type="Pfam" id="PF01471"/>
    </source>
</evidence>
<gene>
    <name evidence="4" type="ORF">GCM10018785_57670</name>
</gene>
<comment type="caution">
    <text evidence="4">The sequence shown here is derived from an EMBL/GenBank/DDBJ whole genome shotgun (WGS) entry which is preliminary data.</text>
</comment>
<reference evidence="4" key="2">
    <citation type="submission" date="2020-09" db="EMBL/GenBank/DDBJ databases">
        <authorList>
            <person name="Sun Q."/>
            <person name="Ohkuma M."/>
        </authorList>
    </citation>
    <scope>NUCLEOTIDE SEQUENCE</scope>
    <source>
        <strain evidence="4">JCM 4784</strain>
    </source>
</reference>
<sequence>MSRQPRVTPQGRTPRRGSGRPAPGRVAAGALLAAAVLVAAPTTAFAHAPSPSTAAATEWRLCMYLGGHPTLKLGDSGEAVRHLQCVLNEVYRYQTVPMTGSFEVITEAAVKHLQQQLSLPGTGVVDAATWTALHP</sequence>
<dbReference type="AlphaFoldDB" id="A0A919A1J6"/>
<name>A0A919A1J6_9ACTN</name>
<keyword evidence="2" id="KW-0732">Signal</keyword>
<evidence type="ECO:0000313" key="4">
    <source>
        <dbReference type="EMBL" id="GHE82059.1"/>
    </source>
</evidence>
<evidence type="ECO:0000256" key="1">
    <source>
        <dbReference type="SAM" id="MobiDB-lite"/>
    </source>
</evidence>
<dbReference type="RefSeq" id="WP_190139024.1">
    <property type="nucleotide sequence ID" value="NZ_BNBT01000121.1"/>
</dbReference>
<evidence type="ECO:0000256" key="2">
    <source>
        <dbReference type="SAM" id="SignalP"/>
    </source>
</evidence>
<feature type="domain" description="Peptidoglycan binding-like" evidence="3">
    <location>
        <begin position="76"/>
        <end position="133"/>
    </location>
</feature>
<keyword evidence="5" id="KW-1185">Reference proteome</keyword>
<feature type="chain" id="PRO_5037755854" description="Peptidoglycan binding-like domain-containing protein" evidence="2">
    <location>
        <begin position="47"/>
        <end position="135"/>
    </location>
</feature>